<evidence type="ECO:0000313" key="1">
    <source>
        <dbReference type="EMBL" id="BCZ78113.1"/>
    </source>
</evidence>
<organism evidence="1 2">
    <name type="scientific">Paraburkholderia terrae</name>
    <dbReference type="NCBI Taxonomy" id="311230"/>
    <lineage>
        <taxon>Bacteria</taxon>
        <taxon>Pseudomonadati</taxon>
        <taxon>Pseudomonadota</taxon>
        <taxon>Betaproteobacteria</taxon>
        <taxon>Burkholderiales</taxon>
        <taxon>Burkholderiaceae</taxon>
        <taxon>Paraburkholderia</taxon>
    </lineage>
</organism>
<dbReference type="EMBL" id="AP024955">
    <property type="protein sequence ID" value="BCZ78113.1"/>
    <property type="molecule type" value="Genomic_DNA"/>
</dbReference>
<keyword evidence="2" id="KW-1185">Reference proteome</keyword>
<proteinExistence type="predicted"/>
<protein>
    <submittedName>
        <fullName evidence="1">Uncharacterized protein</fullName>
    </submittedName>
</protein>
<sequence>MEFSTPRAHDVTPATGVIDIALHAAGDGALSFLEGRTILSHLSRWGIRAKRMSGHEDNGVRYLRFLPNVL</sequence>
<name>A0ABM7TT62_9BURK</name>
<gene>
    <name evidence="1" type="ORF">PTKU64_17880</name>
</gene>
<evidence type="ECO:0000313" key="2">
    <source>
        <dbReference type="Proteomes" id="UP001319874"/>
    </source>
</evidence>
<dbReference type="Proteomes" id="UP001319874">
    <property type="component" value="Chromosome 1"/>
</dbReference>
<accession>A0ABM7TT62</accession>
<reference evidence="1 2" key="1">
    <citation type="journal article" date="2022" name="Front. Microbiol.">
        <title>Identification and characterization of a novel class of self-sufficient cytochrome P450 hydroxylase involved in cyclohexanecarboxylate degradation in Paraburkholderia terrae strain KU-64.</title>
        <authorList>
            <person name="Yamamoto T."/>
            <person name="Hasegawa Y."/>
            <person name="Iwaki H."/>
        </authorList>
    </citation>
    <scope>NUCLEOTIDE SEQUENCE [LARGE SCALE GENOMIC DNA]</scope>
    <source>
        <strain evidence="1 2">KU-64</strain>
    </source>
</reference>